<dbReference type="CDD" id="cd00448">
    <property type="entry name" value="YjgF_YER057c_UK114_family"/>
    <property type="match status" value="1"/>
</dbReference>
<dbReference type="AlphaFoldDB" id="A0A8H3LNW9"/>
<dbReference type="InterPro" id="IPR006175">
    <property type="entry name" value="YjgF/YER057c/UK114"/>
</dbReference>
<reference evidence="2" key="1">
    <citation type="submission" date="2019-10" db="EMBL/GenBank/DDBJ databases">
        <title>Conservation and host-specific expression of non-tandemly repeated heterogenous ribosome RNA gene in arbuscular mycorrhizal fungi.</title>
        <authorList>
            <person name="Maeda T."/>
            <person name="Kobayashi Y."/>
            <person name="Nakagawa T."/>
            <person name="Ezawa T."/>
            <person name="Yamaguchi K."/>
            <person name="Bino T."/>
            <person name="Nishimoto Y."/>
            <person name="Shigenobu S."/>
            <person name="Kawaguchi M."/>
        </authorList>
    </citation>
    <scope>NUCLEOTIDE SEQUENCE</scope>
    <source>
        <strain evidence="2">HR1</strain>
    </source>
</reference>
<dbReference type="NCBIfam" id="TIGR00004">
    <property type="entry name" value="Rid family detoxifying hydrolase"/>
    <property type="match status" value="1"/>
</dbReference>
<dbReference type="EMBL" id="BLAL01000191">
    <property type="protein sequence ID" value="GES89891.1"/>
    <property type="molecule type" value="Genomic_DNA"/>
</dbReference>
<dbReference type="Proteomes" id="UP000615446">
    <property type="component" value="Unassembled WGS sequence"/>
</dbReference>
<dbReference type="Gene3D" id="3.30.1330.40">
    <property type="entry name" value="RutC-like"/>
    <property type="match status" value="1"/>
</dbReference>
<accession>A0A8H3LNW9</accession>
<dbReference type="GO" id="GO:0005739">
    <property type="term" value="C:mitochondrion"/>
    <property type="evidence" value="ECO:0007669"/>
    <property type="project" value="TreeGrafter"/>
</dbReference>
<evidence type="ECO:0000313" key="2">
    <source>
        <dbReference type="EMBL" id="GES89891.1"/>
    </source>
</evidence>
<comment type="caution">
    <text evidence="2">The sequence shown here is derived from an EMBL/GenBank/DDBJ whole genome shotgun (WGS) entry which is preliminary data.</text>
</comment>
<dbReference type="OrthoDB" id="309640at2759"/>
<protein>
    <submittedName>
        <fullName evidence="2">RidA family protein</fullName>
    </submittedName>
</protein>
<dbReference type="FunFam" id="3.30.1330.40:FF:000001">
    <property type="entry name" value="L-PSP family endoribonuclease"/>
    <property type="match status" value="1"/>
</dbReference>
<organism evidence="2 3">
    <name type="scientific">Rhizophagus clarus</name>
    <dbReference type="NCBI Taxonomy" id="94130"/>
    <lineage>
        <taxon>Eukaryota</taxon>
        <taxon>Fungi</taxon>
        <taxon>Fungi incertae sedis</taxon>
        <taxon>Mucoromycota</taxon>
        <taxon>Glomeromycotina</taxon>
        <taxon>Glomeromycetes</taxon>
        <taxon>Glomerales</taxon>
        <taxon>Glomeraceae</taxon>
        <taxon>Rhizophagus</taxon>
    </lineage>
</organism>
<dbReference type="PANTHER" id="PTHR11803">
    <property type="entry name" value="2-IMINOBUTANOATE/2-IMINOPROPANOATE DEAMINASE RIDA"/>
    <property type="match status" value="1"/>
</dbReference>
<sequence>MSSNINYISTNNAPSPAGPYSQAVVTNGFVYVSGQMPLEPETRKIVSDDIREQTIQTLKNLGKVLEAAGCSYKNLVKITIYIKDMNDFDVMNKAYGEAIGDARPARACVEVAKLPLDVKIVIDSIASLNP</sequence>
<proteinExistence type="inferred from homology"/>
<name>A0A8H3LNW9_9GLOM</name>
<dbReference type="SUPFAM" id="SSF55298">
    <property type="entry name" value="YjgF-like"/>
    <property type="match status" value="1"/>
</dbReference>
<dbReference type="PANTHER" id="PTHR11803:SF58">
    <property type="entry name" value="PROTEIN HMF1-RELATED"/>
    <property type="match status" value="1"/>
</dbReference>
<comment type="similarity">
    <text evidence="1">Belongs to the RutC family.</text>
</comment>
<gene>
    <name evidence="2" type="ORF">RCL2_001676600</name>
</gene>
<dbReference type="InterPro" id="IPR006056">
    <property type="entry name" value="RidA"/>
</dbReference>
<dbReference type="Pfam" id="PF01042">
    <property type="entry name" value="Ribonuc_L-PSP"/>
    <property type="match status" value="1"/>
</dbReference>
<dbReference type="GO" id="GO:0005829">
    <property type="term" value="C:cytosol"/>
    <property type="evidence" value="ECO:0007669"/>
    <property type="project" value="TreeGrafter"/>
</dbReference>
<evidence type="ECO:0000256" key="1">
    <source>
        <dbReference type="ARBA" id="ARBA00010552"/>
    </source>
</evidence>
<dbReference type="GO" id="GO:0019239">
    <property type="term" value="F:deaminase activity"/>
    <property type="evidence" value="ECO:0007669"/>
    <property type="project" value="TreeGrafter"/>
</dbReference>
<dbReference type="InterPro" id="IPR035959">
    <property type="entry name" value="RutC-like_sf"/>
</dbReference>
<evidence type="ECO:0000313" key="3">
    <source>
        <dbReference type="Proteomes" id="UP000615446"/>
    </source>
</evidence>